<reference evidence="1 2" key="1">
    <citation type="submission" date="2021-03" db="EMBL/GenBank/DDBJ databases">
        <title>Fibrella sp. HMF5036 genome sequencing and assembly.</title>
        <authorList>
            <person name="Kang H."/>
            <person name="Kim H."/>
            <person name="Bae S."/>
            <person name="Joh K."/>
        </authorList>
    </citation>
    <scope>NUCLEOTIDE SEQUENCE [LARGE SCALE GENOMIC DNA]</scope>
    <source>
        <strain evidence="1 2">HMF5036</strain>
    </source>
</reference>
<dbReference type="EMBL" id="JAFMYU010000034">
    <property type="protein sequence ID" value="MBO0934592.1"/>
    <property type="molecule type" value="Genomic_DNA"/>
</dbReference>
<dbReference type="AlphaFoldDB" id="A0A939GDJ3"/>
<accession>A0A939GDJ3</accession>
<name>A0A939GDJ3_9BACT</name>
<evidence type="ECO:0000313" key="2">
    <source>
        <dbReference type="Proteomes" id="UP000664795"/>
    </source>
</evidence>
<dbReference type="RefSeq" id="WP_207338558.1">
    <property type="nucleotide sequence ID" value="NZ_JAFMYU010000034.1"/>
</dbReference>
<proteinExistence type="predicted"/>
<protein>
    <submittedName>
        <fullName evidence="1">Uncharacterized protein</fullName>
    </submittedName>
</protein>
<evidence type="ECO:0000313" key="1">
    <source>
        <dbReference type="EMBL" id="MBO0934592.1"/>
    </source>
</evidence>
<comment type="caution">
    <text evidence="1">The sequence shown here is derived from an EMBL/GenBank/DDBJ whole genome shotgun (WGS) entry which is preliminary data.</text>
</comment>
<sequence>MNINKNYDFLQFCDLIQNTQTEDGVFELIRCFDADQCLSDAEKGCLQRAANQRIELLRKRDFFNRTRKALIVLRCAMIKEEEPMNKNMKDWDEGFTTGIQSAVEQITDAVRESNVAQPVY</sequence>
<dbReference type="Proteomes" id="UP000664795">
    <property type="component" value="Unassembled WGS sequence"/>
</dbReference>
<keyword evidence="2" id="KW-1185">Reference proteome</keyword>
<gene>
    <name evidence="1" type="ORF">J2I48_26515</name>
</gene>
<organism evidence="1 2">
    <name type="scientific">Fibrella aquatilis</name>
    <dbReference type="NCBI Taxonomy" id="2817059"/>
    <lineage>
        <taxon>Bacteria</taxon>
        <taxon>Pseudomonadati</taxon>
        <taxon>Bacteroidota</taxon>
        <taxon>Cytophagia</taxon>
        <taxon>Cytophagales</taxon>
        <taxon>Spirosomataceae</taxon>
        <taxon>Fibrella</taxon>
    </lineage>
</organism>